<gene>
    <name evidence="7" type="primary">kdgK</name>
    <name evidence="7" type="ORF">Mgrana_01228</name>
</gene>
<dbReference type="CDD" id="cd01167">
    <property type="entry name" value="bac_FRK"/>
    <property type="match status" value="1"/>
</dbReference>
<keyword evidence="5" id="KW-0067">ATP-binding</keyword>
<keyword evidence="3" id="KW-0547">Nucleotide-binding</keyword>
<dbReference type="RefSeq" id="WP_119356733.1">
    <property type="nucleotide sequence ID" value="NZ_BJXM01000001.1"/>
</dbReference>
<keyword evidence="2 7" id="KW-0808">Transferase</keyword>
<reference evidence="7 8" key="1">
    <citation type="submission" date="2018-08" db="EMBL/GenBank/DDBJ databases">
        <title>Meiothermus granaticius genome AF-68 sequencing project.</title>
        <authorList>
            <person name="Da Costa M.S."/>
            <person name="Albuquerque L."/>
            <person name="Raposo P."/>
            <person name="Froufe H.J.C."/>
            <person name="Barroso C.S."/>
            <person name="Egas C."/>
        </authorList>
    </citation>
    <scope>NUCLEOTIDE SEQUENCE [LARGE SCALE GENOMIC DNA]</scope>
    <source>
        <strain evidence="7 8">AF-68</strain>
    </source>
</reference>
<keyword evidence="4 7" id="KW-0418">Kinase</keyword>
<dbReference type="Proteomes" id="UP000266178">
    <property type="component" value="Unassembled WGS sequence"/>
</dbReference>
<dbReference type="PANTHER" id="PTHR43085:SF1">
    <property type="entry name" value="PSEUDOURIDINE KINASE-RELATED"/>
    <property type="match status" value="1"/>
</dbReference>
<dbReference type="EMBL" id="QWLB01000013">
    <property type="protein sequence ID" value="RIH92821.1"/>
    <property type="molecule type" value="Genomic_DNA"/>
</dbReference>
<evidence type="ECO:0000256" key="2">
    <source>
        <dbReference type="ARBA" id="ARBA00022679"/>
    </source>
</evidence>
<dbReference type="InterPro" id="IPR029056">
    <property type="entry name" value="Ribokinase-like"/>
</dbReference>
<keyword evidence="8" id="KW-1185">Reference proteome</keyword>
<dbReference type="PANTHER" id="PTHR43085">
    <property type="entry name" value="HEXOKINASE FAMILY MEMBER"/>
    <property type="match status" value="1"/>
</dbReference>
<sequence length="313" mass="34540">MVVLTGELKADLIGQNGWEHSEPTYNLRLGGAALNTASVLARLGSPVRFVGEVGDDRLGQWALQQLEAQRLDTRFVRRLEGALTPIALAEVESSGDSTYSFYRSFGPTQFQPDKGSLARAQWLHFGSGFAFQERNVAGILELLEIAQEYGIPVSFDPNLRMAVDEGYLERLRQYLPYISVLKASLEDAKLLFPLVPSEPHRLMEKLSELGAPITVMTLGAEGAMATFRTRMMRVPGVRVRVVDTLGAGDTFTAALIYGLMKQELATRIELITWEATRLPVVLAAACHLSALACTVPGVNLREGDLQTWWERFG</sequence>
<dbReference type="AlphaFoldDB" id="A0A399FDD5"/>
<dbReference type="Pfam" id="PF00294">
    <property type="entry name" value="PfkB"/>
    <property type="match status" value="1"/>
</dbReference>
<dbReference type="PROSITE" id="PS00584">
    <property type="entry name" value="PFKB_KINASES_2"/>
    <property type="match status" value="1"/>
</dbReference>
<evidence type="ECO:0000256" key="3">
    <source>
        <dbReference type="ARBA" id="ARBA00022741"/>
    </source>
</evidence>
<accession>A0A399FDD5</accession>
<dbReference type="SUPFAM" id="SSF53613">
    <property type="entry name" value="Ribokinase-like"/>
    <property type="match status" value="1"/>
</dbReference>
<evidence type="ECO:0000256" key="5">
    <source>
        <dbReference type="ARBA" id="ARBA00022840"/>
    </source>
</evidence>
<organism evidence="7 8">
    <name type="scientific">Meiothermus granaticius NBRC 107808</name>
    <dbReference type="NCBI Taxonomy" id="1227551"/>
    <lineage>
        <taxon>Bacteria</taxon>
        <taxon>Thermotogati</taxon>
        <taxon>Deinococcota</taxon>
        <taxon>Deinococci</taxon>
        <taxon>Thermales</taxon>
        <taxon>Thermaceae</taxon>
        <taxon>Meiothermus</taxon>
    </lineage>
</organism>
<evidence type="ECO:0000313" key="7">
    <source>
        <dbReference type="EMBL" id="RIH92821.1"/>
    </source>
</evidence>
<comment type="caution">
    <text evidence="7">The sequence shown here is derived from an EMBL/GenBank/DDBJ whole genome shotgun (WGS) entry which is preliminary data.</text>
</comment>
<protein>
    <submittedName>
        <fullName evidence="7">2-dehydro-3-deoxygluconokinase</fullName>
        <ecNumber evidence="7">2.7.1.45</ecNumber>
    </submittedName>
</protein>
<dbReference type="GO" id="GO:0008673">
    <property type="term" value="F:2-dehydro-3-deoxygluconokinase activity"/>
    <property type="evidence" value="ECO:0007669"/>
    <property type="project" value="UniProtKB-EC"/>
</dbReference>
<evidence type="ECO:0000313" key="8">
    <source>
        <dbReference type="Proteomes" id="UP000266178"/>
    </source>
</evidence>
<evidence type="ECO:0000256" key="4">
    <source>
        <dbReference type="ARBA" id="ARBA00022777"/>
    </source>
</evidence>
<dbReference type="OrthoDB" id="9813569at2"/>
<dbReference type="EC" id="2.7.1.45" evidence="7"/>
<dbReference type="Gene3D" id="3.40.1190.20">
    <property type="match status" value="1"/>
</dbReference>
<proteinExistence type="inferred from homology"/>
<evidence type="ECO:0000256" key="1">
    <source>
        <dbReference type="ARBA" id="ARBA00010688"/>
    </source>
</evidence>
<dbReference type="PROSITE" id="PS00583">
    <property type="entry name" value="PFKB_KINASES_1"/>
    <property type="match status" value="1"/>
</dbReference>
<feature type="domain" description="Carbohydrate kinase PfkB" evidence="6">
    <location>
        <begin position="2"/>
        <end position="298"/>
    </location>
</feature>
<evidence type="ECO:0000259" key="6">
    <source>
        <dbReference type="Pfam" id="PF00294"/>
    </source>
</evidence>
<dbReference type="InterPro" id="IPR011611">
    <property type="entry name" value="PfkB_dom"/>
</dbReference>
<dbReference type="GO" id="GO:0005524">
    <property type="term" value="F:ATP binding"/>
    <property type="evidence" value="ECO:0007669"/>
    <property type="project" value="UniProtKB-KW"/>
</dbReference>
<name>A0A399FDD5_9DEIN</name>
<dbReference type="InterPro" id="IPR002173">
    <property type="entry name" value="Carboh/pur_kinase_PfkB_CS"/>
</dbReference>
<dbReference type="InterPro" id="IPR050306">
    <property type="entry name" value="PfkB_Carbo_kinase"/>
</dbReference>
<comment type="similarity">
    <text evidence="1">Belongs to the carbohydrate kinase PfkB family.</text>
</comment>